<dbReference type="STRING" id="888061.AXF15_04590"/>
<dbReference type="GO" id="GO:0000155">
    <property type="term" value="F:phosphorelay sensor kinase activity"/>
    <property type="evidence" value="ECO:0007669"/>
    <property type="project" value="InterPro"/>
</dbReference>
<keyword evidence="3" id="KW-0597">Phosphoprotein</keyword>
<dbReference type="PRINTS" id="PR00344">
    <property type="entry name" value="BCTRLSENSOR"/>
</dbReference>
<dbReference type="InterPro" id="IPR036890">
    <property type="entry name" value="HATPase_C_sf"/>
</dbReference>
<dbReference type="PANTHER" id="PTHR43065">
    <property type="entry name" value="SENSOR HISTIDINE KINASE"/>
    <property type="match status" value="1"/>
</dbReference>
<dbReference type="EMBL" id="CP014230">
    <property type="protein sequence ID" value="AMD92458.1"/>
    <property type="molecule type" value="Genomic_DNA"/>
</dbReference>
<dbReference type="AlphaFoldDB" id="A0A0X8JQ43"/>
<dbReference type="Gene3D" id="3.30.565.10">
    <property type="entry name" value="Histidine kinase-like ATPase, C-terminal domain"/>
    <property type="match status" value="1"/>
</dbReference>
<proteinExistence type="predicted"/>
<dbReference type="Pfam" id="PF02518">
    <property type="entry name" value="HATPase_c"/>
    <property type="match status" value="1"/>
</dbReference>
<name>A0A0X8JQ43_9BACT</name>
<evidence type="ECO:0000259" key="10">
    <source>
        <dbReference type="PROSITE" id="PS50109"/>
    </source>
</evidence>
<dbReference type="InterPro" id="IPR004358">
    <property type="entry name" value="Sig_transdc_His_kin-like_C"/>
</dbReference>
<keyword evidence="9" id="KW-1133">Transmembrane helix</keyword>
<feature type="domain" description="PAS" evidence="11">
    <location>
        <begin position="232"/>
        <end position="268"/>
    </location>
</feature>
<evidence type="ECO:0000256" key="2">
    <source>
        <dbReference type="ARBA" id="ARBA00012438"/>
    </source>
</evidence>
<dbReference type="InterPro" id="IPR035965">
    <property type="entry name" value="PAS-like_dom_sf"/>
</dbReference>
<dbReference type="CDD" id="cd00075">
    <property type="entry name" value="HATPase"/>
    <property type="match status" value="1"/>
</dbReference>
<evidence type="ECO:0000256" key="3">
    <source>
        <dbReference type="ARBA" id="ARBA00022553"/>
    </source>
</evidence>
<dbReference type="InterPro" id="IPR005467">
    <property type="entry name" value="His_kinase_dom"/>
</dbReference>
<gene>
    <name evidence="12" type="ORF">AXF15_04590</name>
</gene>
<dbReference type="InterPro" id="IPR003594">
    <property type="entry name" value="HATPase_dom"/>
</dbReference>
<sequence length="570" mass="63039">MKIVLPSGSSRTIAIATLAVLVLGLALSFSTWRNLRQQQESYREHALENAHSIAAGIEINLRRELRLPSMIDPSGTAALLHRTLARDFLREYIRRTDARFIGLYNPLGHILLSSHSDPKSLQEQLPTIAWERMNAGEWSGEMNFEGQPIMVLGRISHLAMNILCHDGNCPPDAQQPLLLVGVDMTRHLKGFEKYRHTAILQTGYILAVTILFWVLLMAVLRRAEQGRRLQRLESFNARLLDNMPDALLTLSADGVIMAANPAALTLMGNQEVVGQGFAHAFEALGMAAPCCPEQGWSTLRAGGRHLEVLQLALKDGSGQILVLIRDRTELASLERELHRNEKLAAIGRMAAGVAHEIRNPLSALRGFAQFFSKKLAGREPEELYARTMVQEADRLNRVITDLLFLARPRQLDFVQAALEDVFEETKNLLSMDLQARNCILEYDVRAGTVFADRDALKQALINLVMNSVFAMPEDGGKIVLRSLPGHAGVCLQVEDSGRGMSTEEREHALEPFFTTRNQGTGLGLAIVHAIMQEHGGTISIETSPGNGTTVSLLFPQPHEEPEDAPYCSGH</sequence>
<accession>A0A0X8JQ43</accession>
<keyword evidence="6" id="KW-0418">Kinase</keyword>
<dbReference type="CDD" id="cd00082">
    <property type="entry name" value="HisKA"/>
    <property type="match status" value="1"/>
</dbReference>
<dbReference type="InterPro" id="IPR003661">
    <property type="entry name" value="HisK_dim/P_dom"/>
</dbReference>
<dbReference type="Gene3D" id="3.30.450.20">
    <property type="entry name" value="PAS domain"/>
    <property type="match status" value="1"/>
</dbReference>
<dbReference type="PROSITE" id="PS50109">
    <property type="entry name" value="HIS_KIN"/>
    <property type="match status" value="1"/>
</dbReference>
<evidence type="ECO:0000313" key="13">
    <source>
        <dbReference type="Proteomes" id="UP000063964"/>
    </source>
</evidence>
<dbReference type="SUPFAM" id="SSF47384">
    <property type="entry name" value="Homodimeric domain of signal transducing histidine kinase"/>
    <property type="match status" value="1"/>
</dbReference>
<keyword evidence="9" id="KW-0472">Membrane</keyword>
<dbReference type="Pfam" id="PF13188">
    <property type="entry name" value="PAS_8"/>
    <property type="match status" value="1"/>
</dbReference>
<feature type="domain" description="Histidine kinase" evidence="10">
    <location>
        <begin position="352"/>
        <end position="558"/>
    </location>
</feature>
<reference evidence="13" key="1">
    <citation type="submission" date="2016-02" db="EMBL/GenBank/DDBJ databases">
        <authorList>
            <person name="Holder M.E."/>
            <person name="Ajami N.J."/>
            <person name="Petrosino J.F."/>
        </authorList>
    </citation>
    <scope>NUCLEOTIDE SEQUENCE [LARGE SCALE GENOMIC DNA]</scope>
    <source>
        <strain evidence="13">DSM 12838</strain>
    </source>
</reference>
<dbReference type="SUPFAM" id="SSF55874">
    <property type="entry name" value="ATPase domain of HSP90 chaperone/DNA topoisomerase II/histidine kinase"/>
    <property type="match status" value="1"/>
</dbReference>
<evidence type="ECO:0000256" key="7">
    <source>
        <dbReference type="ARBA" id="ARBA00022840"/>
    </source>
</evidence>
<evidence type="ECO:0000256" key="4">
    <source>
        <dbReference type="ARBA" id="ARBA00022679"/>
    </source>
</evidence>
<dbReference type="InterPro" id="IPR000014">
    <property type="entry name" value="PAS"/>
</dbReference>
<evidence type="ECO:0000313" key="12">
    <source>
        <dbReference type="EMBL" id="AMD92458.1"/>
    </source>
</evidence>
<dbReference type="Pfam" id="PF00512">
    <property type="entry name" value="HisKA"/>
    <property type="match status" value="1"/>
</dbReference>
<dbReference type="SMART" id="SM00091">
    <property type="entry name" value="PAS"/>
    <property type="match status" value="1"/>
</dbReference>
<keyword evidence="4" id="KW-0808">Transferase</keyword>
<keyword evidence="5" id="KW-0547">Nucleotide-binding</keyword>
<dbReference type="SUPFAM" id="SSF55785">
    <property type="entry name" value="PYP-like sensor domain (PAS domain)"/>
    <property type="match status" value="1"/>
</dbReference>
<evidence type="ECO:0000256" key="9">
    <source>
        <dbReference type="SAM" id="Phobius"/>
    </source>
</evidence>
<dbReference type="RefSeq" id="WP_066603910.1">
    <property type="nucleotide sequence ID" value="NZ_CP014230.1"/>
</dbReference>
<dbReference type="SMART" id="SM00387">
    <property type="entry name" value="HATPase_c"/>
    <property type="match status" value="1"/>
</dbReference>
<feature type="transmembrane region" description="Helical" evidence="9">
    <location>
        <begin position="198"/>
        <end position="220"/>
    </location>
</feature>
<evidence type="ECO:0000259" key="11">
    <source>
        <dbReference type="PROSITE" id="PS50112"/>
    </source>
</evidence>
<dbReference type="PROSITE" id="PS50112">
    <property type="entry name" value="PAS"/>
    <property type="match status" value="1"/>
</dbReference>
<organism evidence="12 13">
    <name type="scientific">Desulfomicrobium orale DSM 12838</name>
    <dbReference type="NCBI Taxonomy" id="888061"/>
    <lineage>
        <taxon>Bacteria</taxon>
        <taxon>Pseudomonadati</taxon>
        <taxon>Thermodesulfobacteriota</taxon>
        <taxon>Desulfovibrionia</taxon>
        <taxon>Desulfovibrionales</taxon>
        <taxon>Desulfomicrobiaceae</taxon>
        <taxon>Desulfomicrobium</taxon>
    </lineage>
</organism>
<dbReference type="InterPro" id="IPR036097">
    <property type="entry name" value="HisK_dim/P_sf"/>
</dbReference>
<dbReference type="GO" id="GO:0005524">
    <property type="term" value="F:ATP binding"/>
    <property type="evidence" value="ECO:0007669"/>
    <property type="project" value="UniProtKB-KW"/>
</dbReference>
<evidence type="ECO:0000256" key="8">
    <source>
        <dbReference type="ARBA" id="ARBA00023012"/>
    </source>
</evidence>
<dbReference type="KEGG" id="doa:AXF15_04590"/>
<dbReference type="EC" id="2.7.13.3" evidence="2"/>
<dbReference type="SMART" id="SM00388">
    <property type="entry name" value="HisKA"/>
    <property type="match status" value="1"/>
</dbReference>
<dbReference type="PANTHER" id="PTHR43065:SF10">
    <property type="entry name" value="PEROXIDE STRESS-ACTIVATED HISTIDINE KINASE MAK3"/>
    <property type="match status" value="1"/>
</dbReference>
<evidence type="ECO:0000256" key="6">
    <source>
        <dbReference type="ARBA" id="ARBA00022777"/>
    </source>
</evidence>
<keyword evidence="9" id="KW-0812">Transmembrane</keyword>
<comment type="catalytic activity">
    <reaction evidence="1">
        <text>ATP + protein L-histidine = ADP + protein N-phospho-L-histidine.</text>
        <dbReference type="EC" id="2.7.13.3"/>
    </reaction>
</comment>
<keyword evidence="8" id="KW-0902">Two-component regulatory system</keyword>
<dbReference type="OrthoDB" id="9773941at2"/>
<protein>
    <recommendedName>
        <fullName evidence="2">histidine kinase</fullName>
        <ecNumber evidence="2">2.7.13.3</ecNumber>
    </recommendedName>
</protein>
<dbReference type="Proteomes" id="UP000063964">
    <property type="component" value="Chromosome"/>
</dbReference>
<evidence type="ECO:0000256" key="5">
    <source>
        <dbReference type="ARBA" id="ARBA00022741"/>
    </source>
</evidence>
<keyword evidence="7" id="KW-0067">ATP-binding</keyword>
<evidence type="ECO:0000256" key="1">
    <source>
        <dbReference type="ARBA" id="ARBA00000085"/>
    </source>
</evidence>
<dbReference type="Gene3D" id="1.10.287.130">
    <property type="match status" value="1"/>
</dbReference>
<keyword evidence="13" id="KW-1185">Reference proteome</keyword>